<evidence type="ECO:0000313" key="3">
    <source>
        <dbReference type="EMBL" id="GAV06100.1"/>
    </source>
</evidence>
<sequence>MAGSLSLAATLCVVLLSGMIVSSYASSSYESPSDTASDSDAAEDTPSSGNMKSFSFMDKVLMTYATSAERDVLIQQIQVVWSNTLVNLYQATTVTVTFVRERVVVTSSGVTRNEVTFRVSGRSRATISISAAKSEFRRSFSASPIRNVEIITETTIYTYSTTSNAAIDMNTDAYDTVAQKKTFNTKKVMKTVKKIETQNTDEADDEPVRMNVGGSGRGSFKLPKVRGTLDHDVGTTYSDNNEQSGHDMSDTVKKEEVNKTFKKVTTNVDTIDTNNDGFANQKVVKKMDKTKNVKVSTVEDNTDDNVDAAPAPHSIYHPEPATKVTYNGPIRPQTEYPYQGVPYWLRKNYHAAYTNNDNTQDDVAKADVVKTSKKTVGTGDIDNANDNVDTVKKVSVMKKTFKKTTVENVDSDNDGVADVVKKTVVKTKKVKVDKAQEQTYDENSDDSAQDATTPKYFDTFPNVQHGYSAPKVKVSTTSSDDMKTGQKVDVVKTSFKKMTTDTVDNNDDGVADRIVKKTFTKKTKIVDVEEDVDDNADAAPQTTHYTAPKSTPKVSYVSNNNMDADVGSMKKVEVKKTSFKKVSTDSVDDDDDGVADETVKKTFTKKTKKVSVEKVEDVDDNADGAPQPVRYTAPKLIVKLGYSQPAHSSRNNYFKSTNANAMSSGTMSNDDHVDTVKKVDVVKTSKKVTKVENVDGDNDGQADEEVVKKTVVKTKKVTKTEDNVDDNIDTAVGPVNKVYSSFNRASGNAMSSSNNKQMIDTDRVDSSTDFMTASSQAIPVNAYIIYDTLNINSKNNDEIEAYIQQIESTWNQVIGKNSYIHLSIYDNQTSASSETIKYLVVIFSNVADLDLVSLKSQFYAIKPAPSMGGQTVFTASAHSNAVVLRDTITFSYKSEQERDDFVDGIEKLWQSALGGGFQLVEAWLFDELIIGSTSDTSGKTTSLLSYAVVIVSDKYQLSVTALQASFQQFVITKSVYASRNAACGFQAPLAA</sequence>
<feature type="region of interest" description="Disordered" evidence="1">
    <location>
        <begin position="200"/>
        <end position="227"/>
    </location>
</feature>
<evidence type="ECO:0000256" key="2">
    <source>
        <dbReference type="SAM" id="SignalP"/>
    </source>
</evidence>
<accession>A0A1D1VXD4</accession>
<feature type="compositionally biased region" description="Polar residues" evidence="1">
    <location>
        <begin position="540"/>
        <end position="556"/>
    </location>
</feature>
<proteinExistence type="predicted"/>
<feature type="chain" id="PRO_5008898943" description="SEA domain-containing protein" evidence="2">
    <location>
        <begin position="26"/>
        <end position="991"/>
    </location>
</feature>
<reference evidence="3 4" key="1">
    <citation type="journal article" date="2016" name="Nat. Commun.">
        <title>Extremotolerant tardigrade genome and improved radiotolerance of human cultured cells by tardigrade-unique protein.</title>
        <authorList>
            <person name="Hashimoto T."/>
            <person name="Horikawa D.D."/>
            <person name="Saito Y."/>
            <person name="Kuwahara H."/>
            <person name="Kozuka-Hata H."/>
            <person name="Shin-I T."/>
            <person name="Minakuchi Y."/>
            <person name="Ohishi K."/>
            <person name="Motoyama A."/>
            <person name="Aizu T."/>
            <person name="Enomoto A."/>
            <person name="Kondo K."/>
            <person name="Tanaka S."/>
            <person name="Hara Y."/>
            <person name="Koshikawa S."/>
            <person name="Sagara H."/>
            <person name="Miura T."/>
            <person name="Yokobori S."/>
            <person name="Miyagawa K."/>
            <person name="Suzuki Y."/>
            <person name="Kubo T."/>
            <person name="Oyama M."/>
            <person name="Kohara Y."/>
            <person name="Fujiyama A."/>
            <person name="Arakawa K."/>
            <person name="Katayama T."/>
            <person name="Toyoda A."/>
            <person name="Kunieda T."/>
        </authorList>
    </citation>
    <scope>NUCLEOTIDE SEQUENCE [LARGE SCALE GENOMIC DNA]</scope>
    <source>
        <strain evidence="3 4">YOKOZUNA-1</strain>
    </source>
</reference>
<dbReference type="AlphaFoldDB" id="A0A1D1VXD4"/>
<feature type="region of interest" description="Disordered" evidence="1">
    <location>
        <begin position="301"/>
        <end position="322"/>
    </location>
</feature>
<dbReference type="Proteomes" id="UP000186922">
    <property type="component" value="Unassembled WGS sequence"/>
</dbReference>
<organism evidence="3 4">
    <name type="scientific">Ramazzottius varieornatus</name>
    <name type="common">Water bear</name>
    <name type="synonym">Tardigrade</name>
    <dbReference type="NCBI Taxonomy" id="947166"/>
    <lineage>
        <taxon>Eukaryota</taxon>
        <taxon>Metazoa</taxon>
        <taxon>Ecdysozoa</taxon>
        <taxon>Tardigrada</taxon>
        <taxon>Eutardigrada</taxon>
        <taxon>Parachela</taxon>
        <taxon>Hypsibioidea</taxon>
        <taxon>Ramazzottiidae</taxon>
        <taxon>Ramazzottius</taxon>
    </lineage>
</organism>
<feature type="signal peptide" evidence="2">
    <location>
        <begin position="1"/>
        <end position="25"/>
    </location>
</feature>
<name>A0A1D1VXD4_RAMVA</name>
<protein>
    <recommendedName>
        <fullName evidence="5">SEA domain-containing protein</fullName>
    </recommendedName>
</protein>
<feature type="region of interest" description="Disordered" evidence="1">
    <location>
        <begin position="535"/>
        <end position="556"/>
    </location>
</feature>
<feature type="region of interest" description="Disordered" evidence="1">
    <location>
        <begin position="28"/>
        <end position="48"/>
    </location>
</feature>
<keyword evidence="2" id="KW-0732">Signal</keyword>
<gene>
    <name evidence="3" type="primary">RvY_16132-1</name>
    <name evidence="3" type="synonym">RvY_16132.1</name>
    <name evidence="3" type="ORF">RvY_16132</name>
</gene>
<dbReference type="EMBL" id="BDGG01000013">
    <property type="protein sequence ID" value="GAV06100.1"/>
    <property type="molecule type" value="Genomic_DNA"/>
</dbReference>
<evidence type="ECO:0000313" key="4">
    <source>
        <dbReference type="Proteomes" id="UP000186922"/>
    </source>
</evidence>
<evidence type="ECO:0008006" key="5">
    <source>
        <dbReference type="Google" id="ProtNLM"/>
    </source>
</evidence>
<evidence type="ECO:0000256" key="1">
    <source>
        <dbReference type="SAM" id="MobiDB-lite"/>
    </source>
</evidence>
<keyword evidence="4" id="KW-1185">Reference proteome</keyword>
<comment type="caution">
    <text evidence="3">The sequence shown here is derived from an EMBL/GenBank/DDBJ whole genome shotgun (WGS) entry which is preliminary data.</text>
</comment>